<dbReference type="GO" id="GO:0005085">
    <property type="term" value="F:guanyl-nucleotide exchange factor activity"/>
    <property type="evidence" value="ECO:0007669"/>
    <property type="project" value="UniProtKB-KW"/>
</dbReference>
<feature type="compositionally biased region" description="Polar residues" evidence="8">
    <location>
        <begin position="1856"/>
        <end position="1866"/>
    </location>
</feature>
<comment type="similarity">
    <text evidence="7">Belongs to the DOCK family.</text>
</comment>
<dbReference type="Gene3D" id="1.20.58.740">
    <property type="match status" value="1"/>
</dbReference>
<dbReference type="InterPro" id="IPR047026">
    <property type="entry name" value="DOCK1_C2"/>
</dbReference>
<dbReference type="InterPro" id="IPR046769">
    <property type="entry name" value="DOCKER_Lobe_A"/>
</dbReference>
<dbReference type="InterPro" id="IPR043162">
    <property type="entry name" value="DOCK_C_lobe_C"/>
</dbReference>
<dbReference type="EMBL" id="JALNTZ010000008">
    <property type="protein sequence ID" value="KAJ3643918.1"/>
    <property type="molecule type" value="Genomic_DNA"/>
</dbReference>
<dbReference type="InterPro" id="IPR026791">
    <property type="entry name" value="DOCK"/>
</dbReference>
<dbReference type="SUPFAM" id="SSF50044">
    <property type="entry name" value="SH3-domain"/>
    <property type="match status" value="1"/>
</dbReference>
<dbReference type="CDD" id="cd11872">
    <property type="entry name" value="SH3_DOCK_AB"/>
    <property type="match status" value="1"/>
</dbReference>
<reference evidence="12" key="1">
    <citation type="journal article" date="2023" name="G3 (Bethesda)">
        <title>Whole genome assemblies of Zophobas morio and Tenebrio molitor.</title>
        <authorList>
            <person name="Kaur S."/>
            <person name="Stinson S.A."/>
            <person name="diCenzo G.C."/>
        </authorList>
    </citation>
    <scope>NUCLEOTIDE SEQUENCE</scope>
    <source>
        <strain evidence="12">QUZm001</strain>
    </source>
</reference>
<dbReference type="InterPro" id="IPR001452">
    <property type="entry name" value="SH3_domain"/>
</dbReference>
<feature type="compositionally biased region" description="Low complexity" evidence="8">
    <location>
        <begin position="1731"/>
        <end position="1749"/>
    </location>
</feature>
<dbReference type="PANTHER" id="PTHR45653">
    <property type="entry name" value="DEDICATOR OF CYTOKINESIS"/>
    <property type="match status" value="1"/>
</dbReference>
<dbReference type="Gene3D" id="2.30.30.40">
    <property type="entry name" value="SH3 Domains"/>
    <property type="match status" value="1"/>
</dbReference>
<dbReference type="Pfam" id="PF14429">
    <property type="entry name" value="DOCK-C2"/>
    <property type="match status" value="1"/>
</dbReference>
<sequence length="1913" mass="221154">MNVWEPVPDDFSYGIAIYNFEGDSEFKLRLTVGDSLHLLEEEEHWYYGCVLHDRHRKGIFPKNYVHVKPCTVDHSGPTPTFNFKEPSIAQEITSVLKEWGIHWKNLYVNHNKDFEQIKNRIYDLLTHRSKIVSGTLPVDELKRVTKQATEEIDVGNKTLGLDLIVRDKNGNLIEPEKTSTLQLYYLHKNATERMSRSDKNESKGSQPKTAIQQYSNIFIVAVKNFTCKMTEDAELLMTLYDGKEYKPIAENYVVRWSKDGLMCDLDQMYNLRVMFTDLGKRDLEREKIYLVCYVVRVGAMEIKELDHRRSSVSVTTKKGTTEGMRRPFGVAAMEITQFMNGERESDLEQEFAVPFVNCDKDNLEQTLKKIMNKDFAKTEHKNQALFVGMKLLRGDLKQVREENPHLVLGNLSIARKMGFPEVILPGDVRNDLYLTLIKGEFSKGNKTCDKNVEVVVRVCNEKGEAIPGVIALGSGIVPLDEYKSMIYYHEDKPHWYETFKVAIPIEEFKTSHLKFTFKHRSSNEAKDKNEKPFAMSYVKLMQENGTTLRDARHHLVVYKVDYKKFDEKSLDYFKLLSIASETKDTGPKTQVAGLTPSKDVFIISSNICSTKLTQNVDLLGLLNWQTDRDNLKTCLRALLHVDGEEVVKFLQDILDSLFNILMSYSDTDTYDLLVFDCLLHIISLVSNDWKYQHFEPVLDLYIKESFSATLAHKKLISVLKNIIGNSNSQLIFKTMKSLQYVVRFVSRSRLLMTLCPVEDIEDDFEDNFRDLLQDITGMMSSPSDTILREQGACLKYLPSTIPDILKVFDAKELSLILCDIIENIPTRRLTKQKMMTINDIVHSQLFLYADCRKIILPVILKQVKVLFEVNDEGDRRQDGRLQNRSVAKVAQLLGTTEQCVHQHRGYSEEVELCIKILSDILDLLFNKDVGPTYDDILEIIMMVLRTVIQTHINMTRESPQAGNLVSIMIDIFRQMSERHYNSYIENFKTRFDTLDFLMEILLVFKGLVNESVFPHDWCDMIMLQNSVILKALRFFSHTIRDCFFEKFEYQAWSNFFHCAIAFMTQPALQLENFSFSKRMKIIRIYKDMRRETGFEIRSMWFNLGQNKVQFVPSLVESILEMTLIPESELRKATIPIFFDMMQCEFYSSRYELESYGNTSRNSKHVKGNFNDFENEMIAKLDILVEGGKGDQNYKDLFHSIMMDYCTQHSAIKDSGIKFVTTVTRLMERLLEYRCIITDENKEHRMSCTVTLLDFYSEINRKEMYIRYLNKLYDLHMECDNYTEAAYTIELHAKLLNWSDDDLLQILKSNRHAHAQTHRQLKEALYYNIIENYDKGRLWECAIEKCQELATQFQSETFDYEQLSQLYRRMAKFYEDIMKKSRAIPEYFRVGYFGKGFPQFLQNKMFIYRGKEYERLADFNARILNEFPKAELLNKLTPPGEDITESDRQWIQINKVDPIMDEKKHRFSGKPVSEQILNYYKVNDIQKFTFSRPVIRKDPFIDDKNEFGHLWLERTELTTTYPLPGILGWFLVSSSTTHEISPLRNAIETMEKANKTLKNYVVMFNADKNMQINPLSLTLTGILDAAVMGGIKNYEEAFFTEEYKTHHEEDDLLLQKLKDLIADQIPLLELCVRIHKEKAPENLQPLQKRLEDCFAKMKESVTEKYGFGNCDIKLENQVTMRRHHSIANDSRLSNVSMVTDNVDGRSRVSSLTKSQVASLRQFTASFNFATSPSIGSKSSVSSNTKSLLMSPSKSLTTTPALNHKKSFKIPKDKRRSSKSDQTTSPSTISGTQWYTQDLTNGTPIVELTEELTPKRPLRSEVEKEKRLSRPTSGQFSSRSSSLSVTLRGAGSSGSSSNRDSVGTTDSSVSEEDIVPPPIPLKQREVDYSPDPDGGFDDTPPTPPPKPPKNKNIST</sequence>
<feature type="compositionally biased region" description="Basic residues" evidence="8">
    <location>
        <begin position="1761"/>
        <end position="1775"/>
    </location>
</feature>
<dbReference type="InterPro" id="IPR043161">
    <property type="entry name" value="DOCK_C_lobe_A"/>
</dbReference>
<evidence type="ECO:0000259" key="9">
    <source>
        <dbReference type="PROSITE" id="PS50002"/>
    </source>
</evidence>
<evidence type="ECO:0000259" key="11">
    <source>
        <dbReference type="PROSITE" id="PS51651"/>
    </source>
</evidence>
<dbReference type="CDD" id="cd11697">
    <property type="entry name" value="DHR2_DOCK_A"/>
    <property type="match status" value="1"/>
</dbReference>
<keyword evidence="13" id="KW-1185">Reference proteome</keyword>
<evidence type="ECO:0000256" key="7">
    <source>
        <dbReference type="PROSITE-ProRule" id="PRU00983"/>
    </source>
</evidence>
<dbReference type="GO" id="GO:0005737">
    <property type="term" value="C:cytoplasm"/>
    <property type="evidence" value="ECO:0007669"/>
    <property type="project" value="UniProtKB-SubCell"/>
</dbReference>
<dbReference type="Proteomes" id="UP001168821">
    <property type="component" value="Unassembled WGS sequence"/>
</dbReference>
<dbReference type="GO" id="GO:0007264">
    <property type="term" value="P:small GTPase-mediated signal transduction"/>
    <property type="evidence" value="ECO:0007669"/>
    <property type="project" value="InterPro"/>
</dbReference>
<dbReference type="InterPro" id="IPR036028">
    <property type="entry name" value="SH3-like_dom_sf"/>
</dbReference>
<dbReference type="InterPro" id="IPR035892">
    <property type="entry name" value="C2_domain_sf"/>
</dbReference>
<dbReference type="PROSITE" id="PS50002">
    <property type="entry name" value="SH3"/>
    <property type="match status" value="1"/>
</dbReference>
<feature type="compositionally biased region" description="Polar residues" evidence="8">
    <location>
        <begin position="1778"/>
        <end position="1801"/>
    </location>
</feature>
<dbReference type="Pfam" id="PF00018">
    <property type="entry name" value="SH3_1"/>
    <property type="match status" value="1"/>
</dbReference>
<dbReference type="GO" id="GO:0007520">
    <property type="term" value="P:myoblast fusion"/>
    <property type="evidence" value="ECO:0007669"/>
    <property type="project" value="TreeGrafter"/>
</dbReference>
<dbReference type="GO" id="GO:0016477">
    <property type="term" value="P:cell migration"/>
    <property type="evidence" value="ECO:0007669"/>
    <property type="project" value="TreeGrafter"/>
</dbReference>
<keyword evidence="5" id="KW-0344">Guanine-nucleotide releasing factor</keyword>
<dbReference type="InterPro" id="IPR027357">
    <property type="entry name" value="DOCKER_dom"/>
</dbReference>
<dbReference type="Pfam" id="PF20422">
    <property type="entry name" value="DHR-2_Lobe_B"/>
    <property type="match status" value="1"/>
</dbReference>
<feature type="domain" description="C2 DOCK-type" evidence="10">
    <location>
        <begin position="429"/>
        <end position="608"/>
    </location>
</feature>
<dbReference type="InterPro" id="IPR046773">
    <property type="entry name" value="DOCKER_Lobe_C"/>
</dbReference>
<dbReference type="SUPFAM" id="SSF48371">
    <property type="entry name" value="ARM repeat"/>
    <property type="match status" value="1"/>
</dbReference>
<dbReference type="PANTHER" id="PTHR45653:SF10">
    <property type="entry name" value="MYOBLAST CITY, ISOFORM B"/>
    <property type="match status" value="1"/>
</dbReference>
<dbReference type="InterPro" id="IPR056372">
    <property type="entry name" value="TPR_DOCK"/>
</dbReference>
<dbReference type="InterPro" id="IPR032376">
    <property type="entry name" value="DOCK_N"/>
</dbReference>
<evidence type="ECO:0000259" key="10">
    <source>
        <dbReference type="PROSITE" id="PS51650"/>
    </source>
</evidence>
<evidence type="ECO:0000256" key="5">
    <source>
        <dbReference type="ARBA" id="ARBA00022658"/>
    </source>
</evidence>
<keyword evidence="2 6" id="KW-0728">SH3 domain</keyword>
<accession>A0AA38HU54</accession>
<dbReference type="Gene3D" id="1.25.40.410">
    <property type="match status" value="1"/>
</dbReference>
<comment type="subcellular location">
    <subcellularLocation>
        <location evidence="1">Cytoplasm</location>
    </subcellularLocation>
</comment>
<dbReference type="GO" id="GO:0005886">
    <property type="term" value="C:plasma membrane"/>
    <property type="evidence" value="ECO:0007669"/>
    <property type="project" value="TreeGrafter"/>
</dbReference>
<gene>
    <name evidence="12" type="ORF">Zmor_026600</name>
</gene>
<dbReference type="Pfam" id="PF06920">
    <property type="entry name" value="DHR-2_Lobe_A"/>
    <property type="match status" value="1"/>
</dbReference>
<dbReference type="Gene3D" id="1.20.1270.350">
    <property type="entry name" value="Dedicator of cytokinesis N-terminal subdomain"/>
    <property type="match status" value="1"/>
</dbReference>
<dbReference type="FunFam" id="1.20.58.740:FF:000004">
    <property type="entry name" value="Dedicator of cytokinesis protein 1"/>
    <property type="match status" value="1"/>
</dbReference>
<feature type="domain" description="DOCKER" evidence="11">
    <location>
        <begin position="1255"/>
        <end position="1669"/>
    </location>
</feature>
<keyword evidence="3" id="KW-0963">Cytoplasm</keyword>
<evidence type="ECO:0000256" key="2">
    <source>
        <dbReference type="ARBA" id="ARBA00022443"/>
    </source>
</evidence>
<feature type="compositionally biased region" description="Basic and acidic residues" evidence="8">
    <location>
        <begin position="1810"/>
        <end position="1826"/>
    </location>
</feature>
<organism evidence="12 13">
    <name type="scientific">Zophobas morio</name>
    <dbReference type="NCBI Taxonomy" id="2755281"/>
    <lineage>
        <taxon>Eukaryota</taxon>
        <taxon>Metazoa</taxon>
        <taxon>Ecdysozoa</taxon>
        <taxon>Arthropoda</taxon>
        <taxon>Hexapoda</taxon>
        <taxon>Insecta</taxon>
        <taxon>Pterygota</taxon>
        <taxon>Neoptera</taxon>
        <taxon>Endopterygota</taxon>
        <taxon>Coleoptera</taxon>
        <taxon>Polyphaga</taxon>
        <taxon>Cucujiformia</taxon>
        <taxon>Tenebrionidae</taxon>
        <taxon>Zophobas</taxon>
    </lineage>
</organism>
<dbReference type="Pfam" id="PF16172">
    <property type="entry name" value="DOCK_N"/>
    <property type="match status" value="1"/>
</dbReference>
<dbReference type="InterPro" id="IPR046770">
    <property type="entry name" value="DOCKER_Lobe_B"/>
</dbReference>
<evidence type="ECO:0000256" key="8">
    <source>
        <dbReference type="SAM" id="MobiDB-lite"/>
    </source>
</evidence>
<proteinExistence type="inferred from homology"/>
<dbReference type="PROSITE" id="PS51650">
    <property type="entry name" value="C2_DOCK"/>
    <property type="match status" value="1"/>
</dbReference>
<dbReference type="SMART" id="SM00326">
    <property type="entry name" value="SH3"/>
    <property type="match status" value="1"/>
</dbReference>
<feature type="compositionally biased region" description="Polar residues" evidence="8">
    <location>
        <begin position="1750"/>
        <end position="1759"/>
    </location>
</feature>
<evidence type="ECO:0000256" key="3">
    <source>
        <dbReference type="ARBA" id="ARBA00022490"/>
    </source>
</evidence>
<dbReference type="GO" id="GO:0031267">
    <property type="term" value="F:small GTPase binding"/>
    <property type="evidence" value="ECO:0007669"/>
    <property type="project" value="TreeGrafter"/>
</dbReference>
<evidence type="ECO:0000256" key="1">
    <source>
        <dbReference type="ARBA" id="ARBA00004496"/>
    </source>
</evidence>
<dbReference type="Pfam" id="PF23554">
    <property type="entry name" value="TPR_DOCK"/>
    <property type="match status" value="1"/>
</dbReference>
<evidence type="ECO:0000256" key="6">
    <source>
        <dbReference type="PROSITE-ProRule" id="PRU00192"/>
    </source>
</evidence>
<dbReference type="CDD" id="cd08694">
    <property type="entry name" value="C2_Dock-A"/>
    <property type="match status" value="1"/>
</dbReference>
<dbReference type="Gene3D" id="2.60.40.150">
    <property type="entry name" value="C2 domain"/>
    <property type="match status" value="1"/>
</dbReference>
<name>A0AA38HU54_9CUCU</name>
<comment type="caution">
    <text evidence="12">The sequence shown here is derived from an EMBL/GenBank/DDBJ whole genome shotgun (WGS) entry which is preliminary data.</text>
</comment>
<evidence type="ECO:0000313" key="12">
    <source>
        <dbReference type="EMBL" id="KAJ3643918.1"/>
    </source>
</evidence>
<dbReference type="InterPro" id="IPR027007">
    <property type="entry name" value="C2_DOCK-type_domain"/>
</dbReference>
<dbReference type="PROSITE" id="PS51651">
    <property type="entry name" value="DOCKER"/>
    <property type="match status" value="1"/>
</dbReference>
<dbReference type="Pfam" id="PF20421">
    <property type="entry name" value="DHR-2_Lobe_C"/>
    <property type="match status" value="1"/>
</dbReference>
<evidence type="ECO:0000256" key="4">
    <source>
        <dbReference type="ARBA" id="ARBA00022553"/>
    </source>
</evidence>
<keyword evidence="4" id="KW-0597">Phosphoprotein</keyword>
<dbReference type="InterPro" id="IPR016024">
    <property type="entry name" value="ARM-type_fold"/>
</dbReference>
<protein>
    <recommendedName>
        <fullName evidence="14">Dedicator of cytokinesis protein 1</fullName>
    </recommendedName>
</protein>
<dbReference type="InterPro" id="IPR042455">
    <property type="entry name" value="DOCK_N_sub1"/>
</dbReference>
<evidence type="ECO:0008006" key="14">
    <source>
        <dbReference type="Google" id="ProtNLM"/>
    </source>
</evidence>
<feature type="region of interest" description="Disordered" evidence="8">
    <location>
        <begin position="1731"/>
        <end position="1913"/>
    </location>
</feature>
<evidence type="ECO:0000313" key="13">
    <source>
        <dbReference type="Proteomes" id="UP001168821"/>
    </source>
</evidence>
<feature type="compositionally biased region" description="Low complexity" evidence="8">
    <location>
        <begin position="1828"/>
        <end position="1842"/>
    </location>
</feature>
<feature type="domain" description="SH3" evidence="9">
    <location>
        <begin position="9"/>
        <end position="70"/>
    </location>
</feature>